<gene>
    <name evidence="6" type="ORF">METZ01_LOCUS136632</name>
</gene>
<keyword evidence="4" id="KW-0067">ATP-binding</keyword>
<dbReference type="SUPFAM" id="SSF52540">
    <property type="entry name" value="P-loop containing nucleoside triphosphate hydrolases"/>
    <property type="match status" value="1"/>
</dbReference>
<reference evidence="6" key="1">
    <citation type="submission" date="2018-05" db="EMBL/GenBank/DDBJ databases">
        <authorList>
            <person name="Lanie J.A."/>
            <person name="Ng W.-L."/>
            <person name="Kazmierczak K.M."/>
            <person name="Andrzejewski T.M."/>
            <person name="Davidsen T.M."/>
            <person name="Wayne K.J."/>
            <person name="Tettelin H."/>
            <person name="Glass J.I."/>
            <person name="Rusch D."/>
            <person name="Podicherti R."/>
            <person name="Tsui H.-C.T."/>
            <person name="Winkler M.E."/>
        </authorList>
    </citation>
    <scope>NUCLEOTIDE SEQUENCE</scope>
</reference>
<dbReference type="SMART" id="SM00382">
    <property type="entry name" value="AAA"/>
    <property type="match status" value="1"/>
</dbReference>
<name>A0A381Z3B4_9ZZZZ</name>
<dbReference type="InterPro" id="IPR003593">
    <property type="entry name" value="AAA+_ATPase"/>
</dbReference>
<accession>A0A381Z3B4</accession>
<protein>
    <recommendedName>
        <fullName evidence="5">ABC transporter domain-containing protein</fullName>
    </recommendedName>
</protein>
<evidence type="ECO:0000256" key="2">
    <source>
        <dbReference type="ARBA" id="ARBA00022448"/>
    </source>
</evidence>
<feature type="domain" description="ABC transporter" evidence="5">
    <location>
        <begin position="5"/>
        <end position="234"/>
    </location>
</feature>
<dbReference type="InterPro" id="IPR003439">
    <property type="entry name" value="ABC_transporter-like_ATP-bd"/>
</dbReference>
<dbReference type="EMBL" id="UINC01019804">
    <property type="protein sequence ID" value="SVA83778.1"/>
    <property type="molecule type" value="Genomic_DNA"/>
</dbReference>
<dbReference type="Pfam" id="PF00005">
    <property type="entry name" value="ABC_tran"/>
    <property type="match status" value="1"/>
</dbReference>
<dbReference type="PANTHER" id="PTHR43335:SF4">
    <property type="entry name" value="ABC TRANSPORTER, ATP-BINDING PROTEIN"/>
    <property type="match status" value="1"/>
</dbReference>
<dbReference type="GO" id="GO:0016887">
    <property type="term" value="F:ATP hydrolysis activity"/>
    <property type="evidence" value="ECO:0007669"/>
    <property type="project" value="InterPro"/>
</dbReference>
<proteinExistence type="inferred from homology"/>
<keyword evidence="2" id="KW-0813">Transport</keyword>
<evidence type="ECO:0000313" key="6">
    <source>
        <dbReference type="EMBL" id="SVA83778.1"/>
    </source>
</evidence>
<dbReference type="Gene3D" id="3.40.50.300">
    <property type="entry name" value="P-loop containing nucleotide triphosphate hydrolases"/>
    <property type="match status" value="1"/>
</dbReference>
<dbReference type="PROSITE" id="PS50893">
    <property type="entry name" value="ABC_TRANSPORTER_2"/>
    <property type="match status" value="1"/>
</dbReference>
<evidence type="ECO:0000256" key="4">
    <source>
        <dbReference type="ARBA" id="ARBA00022840"/>
    </source>
</evidence>
<sequence length="311" mass="33805">MGQMITIEGLTKRFGSLTAVDNISLSVGRGEVLGFLGPNGAGKSTTMKMLTGYLPITSGRASVCGFDVVSDAIKARGKIGYLPEGSPLYGDMSCLLFLNFVAEIRGYRGAQVKDKVNLAIERLELQSVINKPIETLSKGFKRRLGLAQSILHDPDVLILDEPTDGLDPNQKHQVRGLIKDMASDKAIIISTHLLEEVAAVCSRAIIISEGKIVFDGTPEDFAARSSIHNAVTIRLTGENLDSVRSEIESIEDVDRIETVNGTGVLRLIPKDGAVIVEKVSLLMREKGFKVDEIFVERGHLDEVFRDLTIAN</sequence>
<dbReference type="PANTHER" id="PTHR43335">
    <property type="entry name" value="ABC TRANSPORTER, ATP-BINDING PROTEIN"/>
    <property type="match status" value="1"/>
</dbReference>
<evidence type="ECO:0000256" key="1">
    <source>
        <dbReference type="ARBA" id="ARBA00005417"/>
    </source>
</evidence>
<dbReference type="InterPro" id="IPR027417">
    <property type="entry name" value="P-loop_NTPase"/>
</dbReference>
<evidence type="ECO:0000259" key="5">
    <source>
        <dbReference type="PROSITE" id="PS50893"/>
    </source>
</evidence>
<evidence type="ECO:0000256" key="3">
    <source>
        <dbReference type="ARBA" id="ARBA00022741"/>
    </source>
</evidence>
<dbReference type="AlphaFoldDB" id="A0A381Z3B4"/>
<keyword evidence="3" id="KW-0547">Nucleotide-binding</keyword>
<dbReference type="GO" id="GO:0005524">
    <property type="term" value="F:ATP binding"/>
    <property type="evidence" value="ECO:0007669"/>
    <property type="project" value="UniProtKB-KW"/>
</dbReference>
<comment type="similarity">
    <text evidence="1">Belongs to the ABC transporter superfamily.</text>
</comment>
<dbReference type="CDD" id="cd03230">
    <property type="entry name" value="ABC_DR_subfamily_A"/>
    <property type="match status" value="1"/>
</dbReference>
<organism evidence="6">
    <name type="scientific">marine metagenome</name>
    <dbReference type="NCBI Taxonomy" id="408172"/>
    <lineage>
        <taxon>unclassified sequences</taxon>
        <taxon>metagenomes</taxon>
        <taxon>ecological metagenomes</taxon>
    </lineage>
</organism>